<evidence type="ECO:0000256" key="8">
    <source>
        <dbReference type="ARBA" id="ARBA00023014"/>
    </source>
</evidence>
<dbReference type="InterPro" id="IPR011896">
    <property type="entry name" value="OFOB"/>
</dbReference>
<sequence>MAVSQVLPKQYRSQNKPTWCPGCGDYAVLEATTRALAALQVEPHEVAVISGIGCSSRFPIFLNAYGFHGVHGRVLPIATGLKLANPKLTVLAVGGDGDGLAIGAGHFPHAVRRNPDITYVMMDNSIYGLTKGQVSPTSPVSLVSSTTPVGNVDRPLNPVAMAIAYGASFVARGASSSLDQLADLIRRGIEHRGFAFIHAVSPCPTFNNTYKQVKTNTASLPDGYDPRNQVRAFELAITSERIFTGVFYQQPEAIAYDERLEAQRPRETVDPRAYIRELIDAYR</sequence>
<dbReference type="InterPro" id="IPR011766">
    <property type="entry name" value="TPP_enzyme_TPP-bd"/>
</dbReference>
<dbReference type="PANTHER" id="PTHR48084">
    <property type="entry name" value="2-OXOGLUTARATE OXIDOREDUCTASE SUBUNIT KORB-RELATED"/>
    <property type="match status" value="1"/>
</dbReference>
<keyword evidence="13" id="KW-1185">Reference proteome</keyword>
<name>A0A0K2SQG9_LIMPI</name>
<dbReference type="AlphaFoldDB" id="A0A0K2SQG9"/>
<dbReference type="InterPro" id="IPR032686">
    <property type="entry name" value="PFO_beta_C"/>
</dbReference>
<dbReference type="GO" id="GO:0045333">
    <property type="term" value="P:cellular respiration"/>
    <property type="evidence" value="ECO:0007669"/>
    <property type="project" value="UniProtKB-ARBA"/>
</dbReference>
<keyword evidence="7" id="KW-0408">Iron</keyword>
<organism evidence="12 13">
    <name type="scientific">Limnochorda pilosa</name>
    <dbReference type="NCBI Taxonomy" id="1555112"/>
    <lineage>
        <taxon>Bacteria</taxon>
        <taxon>Bacillati</taxon>
        <taxon>Bacillota</taxon>
        <taxon>Limnochordia</taxon>
        <taxon>Limnochordales</taxon>
        <taxon>Limnochordaceae</taxon>
        <taxon>Limnochorda</taxon>
    </lineage>
</organism>
<dbReference type="NCBIfam" id="TIGR02177">
    <property type="entry name" value="PorB_KorB"/>
    <property type="match status" value="1"/>
</dbReference>
<dbReference type="GO" id="GO:0016625">
    <property type="term" value="F:oxidoreductase activity, acting on the aldehyde or oxo group of donors, iron-sulfur protein as acceptor"/>
    <property type="evidence" value="ECO:0007669"/>
    <property type="project" value="UniProtKB-ARBA"/>
</dbReference>
<feature type="domain" description="Pyruvate ferredoxin oxidoreductase beta subunit C-terminal" evidence="11">
    <location>
        <begin position="203"/>
        <end position="262"/>
    </location>
</feature>
<gene>
    <name evidence="12" type="ORF">LIP_3534</name>
</gene>
<comment type="cofactor">
    <cofactor evidence="2">
        <name>thiamine diphosphate</name>
        <dbReference type="ChEBI" id="CHEBI:58937"/>
    </cofactor>
</comment>
<reference evidence="13" key="1">
    <citation type="submission" date="2015-07" db="EMBL/GenBank/DDBJ databases">
        <title>Complete genome sequence and phylogenetic analysis of Limnochorda pilosa.</title>
        <authorList>
            <person name="Watanabe M."/>
            <person name="Kojima H."/>
            <person name="Fukui M."/>
        </authorList>
    </citation>
    <scope>NUCLEOTIDE SEQUENCE [LARGE SCALE GENOMIC DNA]</scope>
    <source>
        <strain evidence="13">HC45</strain>
    </source>
</reference>
<dbReference type="Pfam" id="PF02775">
    <property type="entry name" value="TPP_enzyme_C"/>
    <property type="match status" value="1"/>
</dbReference>
<proteinExistence type="predicted"/>
<evidence type="ECO:0000313" key="12">
    <source>
        <dbReference type="EMBL" id="BAS29346.1"/>
    </source>
</evidence>
<dbReference type="EMBL" id="AP014924">
    <property type="protein sequence ID" value="BAS29346.1"/>
    <property type="molecule type" value="Genomic_DNA"/>
</dbReference>
<evidence type="ECO:0000256" key="9">
    <source>
        <dbReference type="ARBA" id="ARBA00023052"/>
    </source>
</evidence>
<dbReference type="STRING" id="1555112.LIP_3534"/>
<evidence type="ECO:0000259" key="10">
    <source>
        <dbReference type="Pfam" id="PF02775"/>
    </source>
</evidence>
<dbReference type="Proteomes" id="UP000065807">
    <property type="component" value="Chromosome"/>
</dbReference>
<evidence type="ECO:0000256" key="3">
    <source>
        <dbReference type="ARBA" id="ARBA00001966"/>
    </source>
</evidence>
<protein>
    <submittedName>
        <fullName evidence="12">2-oxoacid ferredoxin oxidoreductase</fullName>
    </submittedName>
</protein>
<comment type="cofactor">
    <cofactor evidence="1">
        <name>Mg(2+)</name>
        <dbReference type="ChEBI" id="CHEBI:18420"/>
    </cofactor>
</comment>
<evidence type="ECO:0000259" key="11">
    <source>
        <dbReference type="Pfam" id="PF12367"/>
    </source>
</evidence>
<dbReference type="GO" id="GO:0051536">
    <property type="term" value="F:iron-sulfur cluster binding"/>
    <property type="evidence" value="ECO:0007669"/>
    <property type="project" value="UniProtKB-KW"/>
</dbReference>
<accession>A0A0K2SQG9</accession>
<dbReference type="InterPro" id="IPR051457">
    <property type="entry name" value="2-oxoacid:Fd_oxidoreductase"/>
</dbReference>
<feature type="domain" description="Thiamine pyrophosphate enzyme TPP-binding" evidence="10">
    <location>
        <begin position="53"/>
        <end position="198"/>
    </location>
</feature>
<reference evidence="13" key="2">
    <citation type="journal article" date="2016" name="Int. J. Syst. Evol. Microbiol.">
        <title>Complete genome sequence and cell structure of Limnochorda pilosa, a Gram-negative spore-former within the phylum Firmicutes.</title>
        <authorList>
            <person name="Watanabe M."/>
            <person name="Kojima H."/>
            <person name="Fukui M."/>
        </authorList>
    </citation>
    <scope>NUCLEOTIDE SEQUENCE [LARGE SCALE GENOMIC DNA]</scope>
    <source>
        <strain evidence="13">HC45</strain>
    </source>
</reference>
<keyword evidence="5" id="KW-0460">Magnesium</keyword>
<dbReference type="OrthoDB" id="9775140at2"/>
<dbReference type="KEGG" id="lpil:LIP_3534"/>
<dbReference type="Pfam" id="PF12367">
    <property type="entry name" value="PFO_beta_C"/>
    <property type="match status" value="1"/>
</dbReference>
<keyword evidence="9" id="KW-0786">Thiamine pyrophosphate</keyword>
<evidence type="ECO:0000256" key="7">
    <source>
        <dbReference type="ARBA" id="ARBA00023004"/>
    </source>
</evidence>
<evidence type="ECO:0000256" key="6">
    <source>
        <dbReference type="ARBA" id="ARBA00023002"/>
    </source>
</evidence>
<evidence type="ECO:0000256" key="4">
    <source>
        <dbReference type="ARBA" id="ARBA00022723"/>
    </source>
</evidence>
<keyword evidence="6" id="KW-0560">Oxidoreductase</keyword>
<dbReference type="GO" id="GO:0046872">
    <property type="term" value="F:metal ion binding"/>
    <property type="evidence" value="ECO:0007669"/>
    <property type="project" value="UniProtKB-KW"/>
</dbReference>
<dbReference type="Gene3D" id="3.40.50.970">
    <property type="match status" value="1"/>
</dbReference>
<evidence type="ECO:0000313" key="13">
    <source>
        <dbReference type="Proteomes" id="UP000065807"/>
    </source>
</evidence>
<dbReference type="RefSeq" id="WP_068140950.1">
    <property type="nucleotide sequence ID" value="NZ_AP014924.1"/>
</dbReference>
<keyword evidence="4" id="KW-0479">Metal-binding</keyword>
<dbReference type="InterPro" id="IPR029061">
    <property type="entry name" value="THDP-binding"/>
</dbReference>
<dbReference type="CDD" id="cd03375">
    <property type="entry name" value="TPP_OGFOR"/>
    <property type="match status" value="1"/>
</dbReference>
<evidence type="ECO:0000256" key="2">
    <source>
        <dbReference type="ARBA" id="ARBA00001964"/>
    </source>
</evidence>
<evidence type="ECO:0000256" key="5">
    <source>
        <dbReference type="ARBA" id="ARBA00022842"/>
    </source>
</evidence>
<dbReference type="GO" id="GO:0030976">
    <property type="term" value="F:thiamine pyrophosphate binding"/>
    <property type="evidence" value="ECO:0007669"/>
    <property type="project" value="InterPro"/>
</dbReference>
<keyword evidence="8" id="KW-0411">Iron-sulfur</keyword>
<dbReference type="SUPFAM" id="SSF52518">
    <property type="entry name" value="Thiamin diphosphate-binding fold (THDP-binding)"/>
    <property type="match status" value="1"/>
</dbReference>
<evidence type="ECO:0000256" key="1">
    <source>
        <dbReference type="ARBA" id="ARBA00001946"/>
    </source>
</evidence>
<dbReference type="PATRIC" id="fig|1555112.3.peg.3572"/>
<dbReference type="PANTHER" id="PTHR48084:SF4">
    <property type="entry name" value="2-OXOGLUTARATE OXIDOREDUCTASE SUBUNIT KORB"/>
    <property type="match status" value="1"/>
</dbReference>
<comment type="cofactor">
    <cofactor evidence="3">
        <name>[4Fe-4S] cluster</name>
        <dbReference type="ChEBI" id="CHEBI:49883"/>
    </cofactor>
</comment>